<proteinExistence type="predicted"/>
<name>A0A8S5M5Z7_9CAUD</name>
<reference evidence="1" key="1">
    <citation type="journal article" date="2021" name="Proc. Natl. Acad. Sci. U.S.A.">
        <title>A Catalog of Tens of Thousands of Viruses from Human Metagenomes Reveals Hidden Associations with Chronic Diseases.</title>
        <authorList>
            <person name="Tisza M.J."/>
            <person name="Buck C.B."/>
        </authorList>
    </citation>
    <scope>NUCLEOTIDE SEQUENCE</scope>
    <source>
        <strain evidence="1">Ctulf7</strain>
    </source>
</reference>
<dbReference type="EMBL" id="BK014825">
    <property type="protein sequence ID" value="DAD77443.1"/>
    <property type="molecule type" value="Genomic_DNA"/>
</dbReference>
<evidence type="ECO:0000313" key="1">
    <source>
        <dbReference type="EMBL" id="DAD77443.1"/>
    </source>
</evidence>
<organism evidence="1">
    <name type="scientific">Siphoviridae sp. ctulf7</name>
    <dbReference type="NCBI Taxonomy" id="2826505"/>
    <lineage>
        <taxon>Viruses</taxon>
        <taxon>Duplodnaviria</taxon>
        <taxon>Heunggongvirae</taxon>
        <taxon>Uroviricota</taxon>
        <taxon>Caudoviricetes</taxon>
    </lineage>
</organism>
<protein>
    <submittedName>
        <fullName evidence="1">Uncharacterized protein</fullName>
    </submittedName>
</protein>
<sequence>MPRGKKESELKRARDLLARYFDEIGRNTVLPKETLKMVRYAFIFGQLCKEVDIIEGRKLFDGLDNDEK</sequence>
<accession>A0A8S5M5Z7</accession>